<dbReference type="EMBL" id="CP000840">
    <property type="protein sequence ID" value="ABW32405.1"/>
    <property type="molecule type" value="Genomic_DNA"/>
</dbReference>
<evidence type="ECO:0000313" key="2">
    <source>
        <dbReference type="Proteomes" id="UP000000268"/>
    </source>
</evidence>
<evidence type="ECO:0000313" key="1">
    <source>
        <dbReference type="EMBL" id="ABW32405.1"/>
    </source>
</evidence>
<name>A8ZMJ3_ACAM1</name>
<keyword evidence="2" id="KW-1185">Reference proteome</keyword>
<dbReference type="KEGG" id="amr:AM1_C0097"/>
<proteinExistence type="predicted"/>
<keyword evidence="1" id="KW-0614">Plasmid</keyword>
<accession>A8ZMJ3</accession>
<protein>
    <submittedName>
        <fullName evidence="1">Uncharacterized protein</fullName>
    </submittedName>
</protein>
<dbReference type="Proteomes" id="UP000000268">
    <property type="component" value="Plasmid pREB3"/>
</dbReference>
<organism evidence="1 2">
    <name type="scientific">Acaryochloris marina (strain MBIC 11017)</name>
    <dbReference type="NCBI Taxonomy" id="329726"/>
    <lineage>
        <taxon>Bacteria</taxon>
        <taxon>Bacillati</taxon>
        <taxon>Cyanobacteriota</taxon>
        <taxon>Cyanophyceae</taxon>
        <taxon>Acaryochloridales</taxon>
        <taxon>Acaryochloridaceae</taxon>
        <taxon>Acaryochloris</taxon>
    </lineage>
</organism>
<reference evidence="1 2" key="1">
    <citation type="journal article" date="2008" name="Proc. Natl. Acad. Sci. U.S.A.">
        <title>Niche adaptation and genome expansion in the chlorophyll d-producing cyanobacterium Acaryochloris marina.</title>
        <authorList>
            <person name="Swingley W.D."/>
            <person name="Chen M."/>
            <person name="Cheung P.C."/>
            <person name="Conrad A.L."/>
            <person name="Dejesa L.C."/>
            <person name="Hao J."/>
            <person name="Honchak B.M."/>
            <person name="Karbach L.E."/>
            <person name="Kurdoglu A."/>
            <person name="Lahiri S."/>
            <person name="Mastrian S.D."/>
            <person name="Miyashita H."/>
            <person name="Page L."/>
            <person name="Ramakrishna P."/>
            <person name="Satoh S."/>
            <person name="Sattley W.M."/>
            <person name="Shimada Y."/>
            <person name="Taylor H.L."/>
            <person name="Tomo T."/>
            <person name="Tsuchiya T."/>
            <person name="Wang Z.T."/>
            <person name="Raymond J."/>
            <person name="Mimuro M."/>
            <person name="Blankenship R.E."/>
            <person name="Touchman J.W."/>
        </authorList>
    </citation>
    <scope>NUCLEOTIDE SEQUENCE [LARGE SCALE GENOMIC DNA]</scope>
    <source>
        <strain evidence="2">MBIC 11017</strain>
        <plasmid evidence="2">Plasmid pREB3</plasmid>
    </source>
</reference>
<dbReference type="HOGENOM" id="CLU_3264093_0_0_3"/>
<gene>
    <name evidence="1" type="ordered locus">AM1_C0097</name>
</gene>
<geneLocation type="plasmid" evidence="1 2">
    <name>pREB3</name>
</geneLocation>
<dbReference type="AlphaFoldDB" id="A8ZMJ3"/>
<sequence length="41" mass="4720">MTYFQSPYLFEGDKPKIATAQLLFQPINQSSAILGYQSFYI</sequence>